<dbReference type="RefSeq" id="WP_129148935.1">
    <property type="nucleotide sequence ID" value="NZ_JBHSDO010000006.1"/>
</dbReference>
<dbReference type="EMBL" id="PYAL01000001">
    <property type="protein sequence ID" value="RXN92981.1"/>
    <property type="molecule type" value="Genomic_DNA"/>
</dbReference>
<organism evidence="1 2">
    <name type="scientific">Achromobacter aloeverae</name>
    <dbReference type="NCBI Taxonomy" id="1750518"/>
    <lineage>
        <taxon>Bacteria</taxon>
        <taxon>Pseudomonadati</taxon>
        <taxon>Pseudomonadota</taxon>
        <taxon>Betaproteobacteria</taxon>
        <taxon>Burkholderiales</taxon>
        <taxon>Alcaligenaceae</taxon>
        <taxon>Achromobacter</taxon>
    </lineage>
</organism>
<dbReference type="Proteomes" id="UP000290849">
    <property type="component" value="Unassembled WGS sequence"/>
</dbReference>
<dbReference type="AlphaFoldDB" id="A0A4Q1HQL4"/>
<evidence type="ECO:0000313" key="2">
    <source>
        <dbReference type="Proteomes" id="UP000290849"/>
    </source>
</evidence>
<gene>
    <name evidence="1" type="ORF">C7R54_04425</name>
</gene>
<accession>A0A4Q1HQL4</accession>
<dbReference type="OrthoDB" id="8667234at2"/>
<comment type="caution">
    <text evidence="1">The sequence shown here is derived from an EMBL/GenBank/DDBJ whole genome shotgun (WGS) entry which is preliminary data.</text>
</comment>
<protein>
    <submittedName>
        <fullName evidence="1">Uncharacterized protein</fullName>
    </submittedName>
</protein>
<reference evidence="1 2" key="1">
    <citation type="journal article" date="2017" name="Int. J. Syst. Evol. Microbiol.">
        <title>Achromobacter aloeverae sp. nov., isolated from the root of Aloe vera (L.) Burm.f.</title>
        <authorList>
            <person name="Kuncharoen N."/>
            <person name="Muramatsu Y."/>
            <person name="Shibata C."/>
            <person name="Kamakura Y."/>
            <person name="Nakagawa Y."/>
            <person name="Tanasupawat S."/>
        </authorList>
    </citation>
    <scope>NUCLEOTIDE SEQUENCE [LARGE SCALE GENOMIC DNA]</scope>
    <source>
        <strain evidence="1 2">AVA-1</strain>
    </source>
</reference>
<evidence type="ECO:0000313" key="1">
    <source>
        <dbReference type="EMBL" id="RXN92981.1"/>
    </source>
</evidence>
<proteinExistence type="predicted"/>
<keyword evidence="2" id="KW-1185">Reference proteome</keyword>
<name>A0A4Q1HQL4_9BURK</name>
<sequence length="160" mass="16207">MSATLCGAATAVQAPPGVGRSPDTPPAADACAWPVAGSVEALLQAETAAALRARLGVGSDRSHMDGAAGPSLAPSPAPHADRVAVAAIYGVGRRLHVDVHINGQVARYRAGRRWPEHAPGGGAGVYALAAVLGECVRLQGGDGARIACLDAKGHREERRN</sequence>